<dbReference type="Gene3D" id="1.10.510.10">
    <property type="entry name" value="Transferase(Phosphotransferase) domain 1"/>
    <property type="match status" value="1"/>
</dbReference>
<dbReference type="InterPro" id="IPR051334">
    <property type="entry name" value="SRPK"/>
</dbReference>
<feature type="domain" description="Protein kinase" evidence="10">
    <location>
        <begin position="44"/>
        <end position="386"/>
    </location>
</feature>
<accession>A0ABR1JAX0</accession>
<dbReference type="Pfam" id="PF00069">
    <property type="entry name" value="Pkinase"/>
    <property type="match status" value="1"/>
</dbReference>
<evidence type="ECO:0000313" key="12">
    <source>
        <dbReference type="Proteomes" id="UP001498398"/>
    </source>
</evidence>
<sequence>MPQPTRYSLYWGTDDNVEDINRYTTGGYHPIRLGDILESDTKSYHLIHKLGRGSFSTVWLARTLNDAASSPKFVALKICVADAHPQQELKVHSRLPIAQGRHVLQLFDKFSLRGPNGTHVVLVHDVLGSFLDLPDLVQTQTRQNHILIFANLNKDIHPGNIGVCLPTLEEHSENDILNYFGPPEITPILPRQPPPRPEALPPYLVPPISLAYYLKKKDPSFVESSLHVEIMDLGNATIADEPPCPSCTPATVCAPEILFERVTTKTNPPATFASDIWSLACTLYEIVFRTRIFHFASYNDALMEDMAKLCGEIPQAWLPHLEAEFLNNPISENTADAEWKRRLDPCTHGWMAADEAAEFGALLRTMLKMDASARPSAVEVLRHPWFKSC</sequence>
<dbReference type="InterPro" id="IPR017441">
    <property type="entry name" value="Protein_kinase_ATP_BS"/>
</dbReference>
<keyword evidence="12" id="KW-1185">Reference proteome</keyword>
<dbReference type="PROSITE" id="PS50011">
    <property type="entry name" value="PROTEIN_KINASE_DOM"/>
    <property type="match status" value="1"/>
</dbReference>
<feature type="binding site" evidence="9">
    <location>
        <position position="77"/>
    </location>
    <ligand>
        <name>ATP</name>
        <dbReference type="ChEBI" id="CHEBI:30616"/>
    </ligand>
</feature>
<protein>
    <recommendedName>
        <fullName evidence="1">non-specific serine/threonine protein kinase</fullName>
        <ecNumber evidence="1">2.7.11.1</ecNumber>
    </recommendedName>
</protein>
<dbReference type="SMART" id="SM00220">
    <property type="entry name" value="S_TKc"/>
    <property type="match status" value="1"/>
</dbReference>
<name>A0ABR1JAX0_9AGAR</name>
<evidence type="ECO:0000256" key="7">
    <source>
        <dbReference type="ARBA" id="ARBA00047899"/>
    </source>
</evidence>
<evidence type="ECO:0000256" key="2">
    <source>
        <dbReference type="ARBA" id="ARBA00022527"/>
    </source>
</evidence>
<dbReference type="PANTHER" id="PTHR47634">
    <property type="entry name" value="PROTEIN KINASE DOMAIN-CONTAINING PROTEIN-RELATED"/>
    <property type="match status" value="1"/>
</dbReference>
<keyword evidence="5" id="KW-0418">Kinase</keyword>
<evidence type="ECO:0000256" key="3">
    <source>
        <dbReference type="ARBA" id="ARBA00022679"/>
    </source>
</evidence>
<proteinExistence type="predicted"/>
<evidence type="ECO:0000256" key="5">
    <source>
        <dbReference type="ARBA" id="ARBA00022777"/>
    </source>
</evidence>
<comment type="catalytic activity">
    <reaction evidence="8">
        <text>L-seryl-[protein] + ATP = O-phospho-L-seryl-[protein] + ADP + H(+)</text>
        <dbReference type="Rhea" id="RHEA:17989"/>
        <dbReference type="Rhea" id="RHEA-COMP:9863"/>
        <dbReference type="Rhea" id="RHEA-COMP:11604"/>
        <dbReference type="ChEBI" id="CHEBI:15378"/>
        <dbReference type="ChEBI" id="CHEBI:29999"/>
        <dbReference type="ChEBI" id="CHEBI:30616"/>
        <dbReference type="ChEBI" id="CHEBI:83421"/>
        <dbReference type="ChEBI" id="CHEBI:456216"/>
        <dbReference type="EC" id="2.7.11.1"/>
    </reaction>
</comment>
<evidence type="ECO:0000256" key="8">
    <source>
        <dbReference type="ARBA" id="ARBA00048679"/>
    </source>
</evidence>
<gene>
    <name evidence="11" type="ORF">VKT23_010666</name>
</gene>
<reference evidence="11 12" key="1">
    <citation type="submission" date="2024-01" db="EMBL/GenBank/DDBJ databases">
        <title>A draft genome for the cacao thread blight pathogen Marasmiellus scandens.</title>
        <authorList>
            <person name="Baruah I.K."/>
            <person name="Leung J."/>
            <person name="Bukari Y."/>
            <person name="Amoako-Attah I."/>
            <person name="Meinhardt L.W."/>
            <person name="Bailey B.A."/>
            <person name="Cohen S.P."/>
        </authorList>
    </citation>
    <scope>NUCLEOTIDE SEQUENCE [LARGE SCALE GENOMIC DNA]</scope>
    <source>
        <strain evidence="11 12">GH-19</strain>
    </source>
</reference>
<evidence type="ECO:0000256" key="4">
    <source>
        <dbReference type="ARBA" id="ARBA00022741"/>
    </source>
</evidence>
<keyword evidence="3" id="KW-0808">Transferase</keyword>
<evidence type="ECO:0000256" key="1">
    <source>
        <dbReference type="ARBA" id="ARBA00012513"/>
    </source>
</evidence>
<keyword evidence="6 9" id="KW-0067">ATP-binding</keyword>
<evidence type="ECO:0000256" key="6">
    <source>
        <dbReference type="ARBA" id="ARBA00022840"/>
    </source>
</evidence>
<dbReference type="Proteomes" id="UP001498398">
    <property type="component" value="Unassembled WGS sequence"/>
</dbReference>
<evidence type="ECO:0000313" key="11">
    <source>
        <dbReference type="EMBL" id="KAK7456418.1"/>
    </source>
</evidence>
<dbReference type="InterPro" id="IPR011009">
    <property type="entry name" value="Kinase-like_dom_sf"/>
</dbReference>
<evidence type="ECO:0000259" key="10">
    <source>
        <dbReference type="PROSITE" id="PS50011"/>
    </source>
</evidence>
<dbReference type="InterPro" id="IPR000719">
    <property type="entry name" value="Prot_kinase_dom"/>
</dbReference>
<dbReference type="EMBL" id="JBANRG010000021">
    <property type="protein sequence ID" value="KAK7456418.1"/>
    <property type="molecule type" value="Genomic_DNA"/>
</dbReference>
<keyword evidence="2" id="KW-0723">Serine/threonine-protein kinase</keyword>
<dbReference type="SUPFAM" id="SSF56112">
    <property type="entry name" value="Protein kinase-like (PK-like)"/>
    <property type="match status" value="1"/>
</dbReference>
<organism evidence="11 12">
    <name type="scientific">Marasmiellus scandens</name>
    <dbReference type="NCBI Taxonomy" id="2682957"/>
    <lineage>
        <taxon>Eukaryota</taxon>
        <taxon>Fungi</taxon>
        <taxon>Dikarya</taxon>
        <taxon>Basidiomycota</taxon>
        <taxon>Agaricomycotina</taxon>
        <taxon>Agaricomycetes</taxon>
        <taxon>Agaricomycetidae</taxon>
        <taxon>Agaricales</taxon>
        <taxon>Marasmiineae</taxon>
        <taxon>Omphalotaceae</taxon>
        <taxon>Marasmiellus</taxon>
    </lineage>
</organism>
<dbReference type="PROSITE" id="PS00107">
    <property type="entry name" value="PROTEIN_KINASE_ATP"/>
    <property type="match status" value="1"/>
</dbReference>
<dbReference type="PANTHER" id="PTHR47634:SF9">
    <property type="entry name" value="PROTEIN KINASE DOMAIN-CONTAINING PROTEIN-RELATED"/>
    <property type="match status" value="1"/>
</dbReference>
<comment type="caution">
    <text evidence="11">The sequence shown here is derived from an EMBL/GenBank/DDBJ whole genome shotgun (WGS) entry which is preliminary data.</text>
</comment>
<dbReference type="Gene3D" id="3.30.200.20">
    <property type="entry name" value="Phosphorylase Kinase, domain 1"/>
    <property type="match status" value="1"/>
</dbReference>
<comment type="catalytic activity">
    <reaction evidence="7">
        <text>L-threonyl-[protein] + ATP = O-phospho-L-threonyl-[protein] + ADP + H(+)</text>
        <dbReference type="Rhea" id="RHEA:46608"/>
        <dbReference type="Rhea" id="RHEA-COMP:11060"/>
        <dbReference type="Rhea" id="RHEA-COMP:11605"/>
        <dbReference type="ChEBI" id="CHEBI:15378"/>
        <dbReference type="ChEBI" id="CHEBI:30013"/>
        <dbReference type="ChEBI" id="CHEBI:30616"/>
        <dbReference type="ChEBI" id="CHEBI:61977"/>
        <dbReference type="ChEBI" id="CHEBI:456216"/>
        <dbReference type="EC" id="2.7.11.1"/>
    </reaction>
</comment>
<keyword evidence="4 9" id="KW-0547">Nucleotide-binding</keyword>
<dbReference type="EC" id="2.7.11.1" evidence="1"/>
<evidence type="ECO:0000256" key="9">
    <source>
        <dbReference type="PROSITE-ProRule" id="PRU10141"/>
    </source>
</evidence>